<evidence type="ECO:0000256" key="4">
    <source>
        <dbReference type="SAM" id="MobiDB-lite"/>
    </source>
</evidence>
<dbReference type="Pfam" id="PF00041">
    <property type="entry name" value="fn3"/>
    <property type="match status" value="2"/>
</dbReference>
<feature type="chain" id="PRO_5047358618" evidence="5">
    <location>
        <begin position="30"/>
        <end position="334"/>
    </location>
</feature>
<evidence type="ECO:0000259" key="6">
    <source>
        <dbReference type="PROSITE" id="PS50853"/>
    </source>
</evidence>
<dbReference type="InterPro" id="IPR013783">
    <property type="entry name" value="Ig-like_fold"/>
</dbReference>
<proteinExistence type="predicted"/>
<sequence length="334" mass="34642">MRGVTPTASSGRLLALCAVVLLAVSCRWGGQDASGGERPPGAPTGVTAEAGSSTSVHVMWNRAAPAGSEVTGYEVYRGPTKVKDVPASTHMVDVTRLRPATTYVFTVRARDADGRLGPPSREVRATTPAAVRADTAPPTGPGDLEGRAAGSRAVQLSWTAARDDRGVVSYTIYQGDSPIHSVGGNQTAAVVTGLRPGTRYVFTVRARDAADNLSPPAPAVRLTTAEGADGGATATAPADFRATTRSSGGAYYIALSWTPPRVDGTVAEYEVRLDGRPVTSLVYGGAAPRDRATYRFYAGEEAGVTHRVRIRALLPDGTWGAFSAERTVTTGAGG</sequence>
<keyword evidence="3" id="KW-0624">Polysaccharide degradation</keyword>
<dbReference type="Proteomes" id="UP001501455">
    <property type="component" value="Unassembled WGS sequence"/>
</dbReference>
<dbReference type="PROSITE" id="PS50853">
    <property type="entry name" value="FN3"/>
    <property type="match status" value="3"/>
</dbReference>
<dbReference type="RefSeq" id="WP_193459373.1">
    <property type="nucleotide sequence ID" value="NZ_BAAAXF010000081.1"/>
</dbReference>
<keyword evidence="2" id="KW-0326">Glycosidase</keyword>
<feature type="domain" description="Fibronectin type-III" evidence="6">
    <location>
        <begin position="42"/>
        <end position="130"/>
    </location>
</feature>
<feature type="signal peptide" evidence="5">
    <location>
        <begin position="1"/>
        <end position="29"/>
    </location>
</feature>
<dbReference type="SUPFAM" id="SSF49265">
    <property type="entry name" value="Fibronectin type III"/>
    <property type="match status" value="2"/>
</dbReference>
<evidence type="ECO:0000313" key="8">
    <source>
        <dbReference type="Proteomes" id="UP001501455"/>
    </source>
</evidence>
<organism evidence="7 8">
    <name type="scientific">Streptomyces prasinosporus</name>
    <dbReference type="NCBI Taxonomy" id="68256"/>
    <lineage>
        <taxon>Bacteria</taxon>
        <taxon>Bacillati</taxon>
        <taxon>Actinomycetota</taxon>
        <taxon>Actinomycetes</taxon>
        <taxon>Kitasatosporales</taxon>
        <taxon>Streptomycetaceae</taxon>
        <taxon>Streptomyces</taxon>
        <taxon>Streptomyces albogriseolus group</taxon>
    </lineage>
</organism>
<dbReference type="CDD" id="cd00063">
    <property type="entry name" value="FN3"/>
    <property type="match status" value="2"/>
</dbReference>
<dbReference type="Gene3D" id="2.60.40.10">
    <property type="entry name" value="Immunoglobulins"/>
    <property type="match status" value="3"/>
</dbReference>
<reference evidence="8" key="1">
    <citation type="journal article" date="2019" name="Int. J. Syst. Evol. Microbiol.">
        <title>The Global Catalogue of Microorganisms (GCM) 10K type strain sequencing project: providing services to taxonomists for standard genome sequencing and annotation.</title>
        <authorList>
            <consortium name="The Broad Institute Genomics Platform"/>
            <consortium name="The Broad Institute Genome Sequencing Center for Infectious Disease"/>
            <person name="Wu L."/>
            <person name="Ma J."/>
        </authorList>
    </citation>
    <scope>NUCLEOTIDE SEQUENCE [LARGE SCALE GENOMIC DNA]</scope>
    <source>
        <strain evidence="8">JCM 4816</strain>
    </source>
</reference>
<dbReference type="InterPro" id="IPR003961">
    <property type="entry name" value="FN3_dom"/>
</dbReference>
<keyword evidence="3" id="KW-0119">Carbohydrate metabolism</keyword>
<protein>
    <submittedName>
        <fullName evidence="7">Fibronectin type III domain-containing protein</fullName>
    </submittedName>
</protein>
<feature type="region of interest" description="Disordered" evidence="4">
    <location>
        <begin position="31"/>
        <end position="50"/>
    </location>
</feature>
<keyword evidence="1" id="KW-0677">Repeat</keyword>
<dbReference type="EMBL" id="BAAAXF010000081">
    <property type="protein sequence ID" value="GAA3504575.1"/>
    <property type="molecule type" value="Genomic_DNA"/>
</dbReference>
<accession>A0ABP6UCF6</accession>
<feature type="domain" description="Fibronectin type-III" evidence="6">
    <location>
        <begin position="140"/>
        <end position="227"/>
    </location>
</feature>
<evidence type="ECO:0000256" key="2">
    <source>
        <dbReference type="ARBA" id="ARBA00023295"/>
    </source>
</evidence>
<name>A0ABP6UCF6_9ACTN</name>
<evidence type="ECO:0000256" key="5">
    <source>
        <dbReference type="SAM" id="SignalP"/>
    </source>
</evidence>
<keyword evidence="5" id="KW-0732">Signal</keyword>
<dbReference type="PANTHER" id="PTHR46708">
    <property type="entry name" value="TENASCIN"/>
    <property type="match status" value="1"/>
</dbReference>
<evidence type="ECO:0000313" key="7">
    <source>
        <dbReference type="EMBL" id="GAA3504575.1"/>
    </source>
</evidence>
<evidence type="ECO:0000256" key="1">
    <source>
        <dbReference type="ARBA" id="ARBA00022737"/>
    </source>
</evidence>
<evidence type="ECO:0000256" key="3">
    <source>
        <dbReference type="ARBA" id="ARBA00023326"/>
    </source>
</evidence>
<feature type="domain" description="Fibronectin type-III" evidence="6">
    <location>
        <begin position="236"/>
        <end position="333"/>
    </location>
</feature>
<dbReference type="PANTHER" id="PTHR46708:SF2">
    <property type="entry name" value="FIBRONECTIN TYPE-III DOMAIN-CONTAINING PROTEIN"/>
    <property type="match status" value="1"/>
</dbReference>
<gene>
    <name evidence="7" type="ORF">GCM10019016_116880</name>
</gene>
<dbReference type="PROSITE" id="PS51257">
    <property type="entry name" value="PROKAR_LIPOPROTEIN"/>
    <property type="match status" value="1"/>
</dbReference>
<keyword evidence="8" id="KW-1185">Reference proteome</keyword>
<dbReference type="InterPro" id="IPR036116">
    <property type="entry name" value="FN3_sf"/>
</dbReference>
<keyword evidence="2" id="KW-0378">Hydrolase</keyword>
<comment type="caution">
    <text evidence="7">The sequence shown here is derived from an EMBL/GenBank/DDBJ whole genome shotgun (WGS) entry which is preliminary data.</text>
</comment>
<dbReference type="SMART" id="SM00060">
    <property type="entry name" value="FN3"/>
    <property type="match status" value="3"/>
</dbReference>
<dbReference type="InterPro" id="IPR050991">
    <property type="entry name" value="ECM_Regulatory_Proteins"/>
</dbReference>